<dbReference type="InterPro" id="IPR027417">
    <property type="entry name" value="P-loop_NTPase"/>
</dbReference>
<dbReference type="SUPFAM" id="SSF52540">
    <property type="entry name" value="P-loop containing nucleoside triphosphate hydrolases"/>
    <property type="match status" value="1"/>
</dbReference>
<comment type="catalytic activity">
    <reaction evidence="12">
        <text>ATP + H2O = ADP + phosphate + H(+)</text>
        <dbReference type="Rhea" id="RHEA:13065"/>
        <dbReference type="ChEBI" id="CHEBI:15377"/>
        <dbReference type="ChEBI" id="CHEBI:15378"/>
        <dbReference type="ChEBI" id="CHEBI:30616"/>
        <dbReference type="ChEBI" id="CHEBI:43474"/>
        <dbReference type="ChEBI" id="CHEBI:456216"/>
        <dbReference type="EC" id="3.6.4.12"/>
    </reaction>
</comment>
<evidence type="ECO:0000256" key="4">
    <source>
        <dbReference type="ARBA" id="ARBA00022763"/>
    </source>
</evidence>
<dbReference type="Gene3D" id="2.40.50.360">
    <property type="entry name" value="RuvB-like helicase, domain II"/>
    <property type="match status" value="1"/>
</dbReference>
<dbReference type="GO" id="GO:0003678">
    <property type="term" value="F:DNA helicase activity"/>
    <property type="evidence" value="ECO:0007669"/>
    <property type="project" value="UniProtKB-EC"/>
</dbReference>
<dbReference type="InterPro" id="IPR012340">
    <property type="entry name" value="NA-bd_OB-fold"/>
</dbReference>
<dbReference type="GO" id="GO:0006281">
    <property type="term" value="P:DNA repair"/>
    <property type="evidence" value="ECO:0007669"/>
    <property type="project" value="UniProtKB-KW"/>
</dbReference>
<feature type="domain" description="AAA+ ATPase" evidence="14">
    <location>
        <begin position="59"/>
        <end position="370"/>
    </location>
</feature>
<evidence type="ECO:0000256" key="2">
    <source>
        <dbReference type="ARBA" id="ARBA00007519"/>
    </source>
</evidence>
<proteinExistence type="inferred from homology"/>
<evidence type="ECO:0000256" key="7">
    <source>
        <dbReference type="ARBA" id="ARBA00022840"/>
    </source>
</evidence>
<dbReference type="GeneID" id="24423425"/>
<dbReference type="EC" id="3.6.4.12" evidence="12"/>
<keyword evidence="4" id="KW-0227">DNA damage</keyword>
<organism evidence="15 16">
    <name type="scientific">Babesia microti (strain RI)</name>
    <dbReference type="NCBI Taxonomy" id="1133968"/>
    <lineage>
        <taxon>Eukaryota</taxon>
        <taxon>Sar</taxon>
        <taxon>Alveolata</taxon>
        <taxon>Apicomplexa</taxon>
        <taxon>Aconoidasida</taxon>
        <taxon>Piroplasmida</taxon>
        <taxon>Babesiidae</taxon>
        <taxon>Babesia</taxon>
    </lineage>
</organism>
<keyword evidence="9 12" id="KW-0804">Transcription</keyword>
<feature type="compositionally biased region" description="Low complexity" evidence="13">
    <location>
        <begin position="478"/>
        <end position="489"/>
    </location>
</feature>
<evidence type="ECO:0000313" key="15">
    <source>
        <dbReference type="EMBL" id="SIO73316.1"/>
    </source>
</evidence>
<dbReference type="FunFam" id="2.40.50.360:FF:000002">
    <property type="entry name" value="RuvB-like helicase"/>
    <property type="match status" value="1"/>
</dbReference>
<dbReference type="Proteomes" id="UP000002899">
    <property type="component" value="Chromosome I"/>
</dbReference>
<dbReference type="InterPro" id="IPR010339">
    <property type="entry name" value="TIP49_P-loop"/>
</dbReference>
<dbReference type="Pfam" id="PF06068">
    <property type="entry name" value="TIP49"/>
    <property type="match status" value="1"/>
</dbReference>
<dbReference type="Gene3D" id="3.40.50.300">
    <property type="entry name" value="P-loop containing nucleotide triphosphate hydrolases"/>
    <property type="match status" value="1"/>
</dbReference>
<feature type="region of interest" description="Disordered" evidence="13">
    <location>
        <begin position="477"/>
        <end position="496"/>
    </location>
</feature>
<name>A0A1N6LWS1_BABMR</name>
<evidence type="ECO:0000256" key="13">
    <source>
        <dbReference type="SAM" id="MobiDB-lite"/>
    </source>
</evidence>
<sequence>MDVIEVQRLERISTHSHIKGLGVDGRLEIENANVGLVGQEHARKAAKIIVHMIKSGKIAGRAILLTGYPGTGKTAIALAIAKELGQNTRFTHITGSEVYSLELSKTESLTQAIRRSIGVTINEECEIIEGEIVEIEINRFSPRDNPSTSAGGNSSLLIGNSNNVQIWPSGGNSGNCGKITIKTTDMETMYDLGSKMIDSFIKEKITAGDVISIDKSTGRITKLGRSYSRSKDYDALGPHINFIQILIQCPNGELQKRITRVHNVSLHEIDVINSRTQGFLALFAGDTGELKNEVREQIDAKVAEWQDDGKATVTQGVLFIDEVHMLDIECFSFLNRALESSQVPIVIMATNRGITRIRGTDYKAPHGIPLDLLDRTLIIPTYPYNNEETLNIIEERAIEEQVDIEDNAKQLLCLIAQEKSLRYALQLITIAHVASKRSKHPKVMVSDVERSYGLFLDAKRSLEYLMTHSGDFMFSELDQSNNQNTQDNNGRIEIEM</sequence>
<keyword evidence="10" id="KW-0234">DNA repair</keyword>
<evidence type="ECO:0000256" key="11">
    <source>
        <dbReference type="ARBA" id="ARBA00023242"/>
    </source>
</evidence>
<evidence type="ECO:0000256" key="12">
    <source>
        <dbReference type="RuleBase" id="RU363048"/>
    </source>
</evidence>
<dbReference type="InterPro" id="IPR042487">
    <property type="entry name" value="RuvBL1/2_DNA/RNA_bd_dom"/>
</dbReference>
<evidence type="ECO:0000256" key="9">
    <source>
        <dbReference type="ARBA" id="ARBA00023163"/>
    </source>
</evidence>
<dbReference type="InterPro" id="IPR041048">
    <property type="entry name" value="RuvB-like_C"/>
</dbReference>
<keyword evidence="3 12" id="KW-0547">Nucleotide-binding</keyword>
<dbReference type="FunFam" id="1.10.8.60:FF:000010">
    <property type="entry name" value="RuvB-like helicase"/>
    <property type="match status" value="1"/>
</dbReference>
<comment type="subcellular location">
    <subcellularLocation>
        <location evidence="1">Nucleus</location>
    </subcellularLocation>
</comment>
<reference evidence="15 16" key="1">
    <citation type="journal article" date="2012" name="Nucleic Acids Res.">
        <title>Sequencing of the smallest Apicomplexan genome from the human pathogen Babesia microti.</title>
        <authorList>
            <person name="Cornillot E."/>
            <person name="Hadj-Kaddour K."/>
            <person name="Dassouli A."/>
            <person name="Noel B."/>
            <person name="Ranwez V."/>
            <person name="Vacherie B."/>
            <person name="Augagneur Y."/>
            <person name="Bres V."/>
            <person name="Duclos A."/>
            <person name="Randazzo S."/>
            <person name="Carcy B."/>
            <person name="Debierre-Grockiego F."/>
            <person name="Delbecq S."/>
            <person name="Moubri-Menage K."/>
            <person name="Shams-Eldin H."/>
            <person name="Usmani-Brown S."/>
            <person name="Bringaud F."/>
            <person name="Wincker P."/>
            <person name="Vivares C.P."/>
            <person name="Schwarz R.T."/>
            <person name="Schetters T.P."/>
            <person name="Krause P.J."/>
            <person name="Gorenflot A."/>
            <person name="Berry V."/>
            <person name="Barbe V."/>
            <person name="Ben Mamoun C."/>
        </authorList>
    </citation>
    <scope>NUCLEOTIDE SEQUENCE [LARGE SCALE GENOMIC DNA]</scope>
    <source>
        <strain evidence="15 16">RI</strain>
    </source>
</reference>
<evidence type="ECO:0000256" key="5">
    <source>
        <dbReference type="ARBA" id="ARBA00022801"/>
    </source>
</evidence>
<evidence type="ECO:0000256" key="6">
    <source>
        <dbReference type="ARBA" id="ARBA00022806"/>
    </source>
</evidence>
<dbReference type="KEGG" id="bmic:BMR1_01G01765"/>
<dbReference type="Gene3D" id="1.10.8.60">
    <property type="match status" value="1"/>
</dbReference>
<keyword evidence="5 12" id="KW-0378">Hydrolase</keyword>
<dbReference type="OrthoDB" id="10060499at2759"/>
<dbReference type="InterPro" id="IPR027238">
    <property type="entry name" value="RuvB-like"/>
</dbReference>
<reference evidence="15 16" key="2">
    <citation type="journal article" date="2013" name="PLoS ONE">
        <title>Whole genome mapping and re-organization of the nuclear and mitochondrial genomes of Babesia microti isolates.</title>
        <authorList>
            <person name="Cornillot E."/>
            <person name="Dassouli A."/>
            <person name="Garg A."/>
            <person name="Pachikara N."/>
            <person name="Randazzo S."/>
            <person name="Depoix D."/>
            <person name="Carcy B."/>
            <person name="Delbecq S."/>
            <person name="Frutos R."/>
            <person name="Silva J.C."/>
            <person name="Sutton R."/>
            <person name="Krause P.J."/>
            <person name="Mamoun C.B."/>
        </authorList>
    </citation>
    <scope>NUCLEOTIDE SEQUENCE [LARGE SCALE GENOMIC DNA]</scope>
    <source>
        <strain evidence="15 16">RI</strain>
    </source>
</reference>
<dbReference type="PANTHER" id="PTHR11093">
    <property type="entry name" value="RUVB-RELATED REPTIN AND PONTIN"/>
    <property type="match status" value="1"/>
</dbReference>
<keyword evidence="8 12" id="KW-0805">Transcription regulation</keyword>
<protein>
    <recommendedName>
        <fullName evidence="12">RuvB-like helicase</fullName>
        <ecNumber evidence="12">3.6.4.12</ecNumber>
    </recommendedName>
</protein>
<dbReference type="EMBL" id="FO082871">
    <property type="protein sequence ID" value="SIO73316.1"/>
    <property type="molecule type" value="Genomic_DNA"/>
</dbReference>
<evidence type="ECO:0000256" key="10">
    <source>
        <dbReference type="ARBA" id="ARBA00023204"/>
    </source>
</evidence>
<keyword evidence="6 12" id="KW-0347">Helicase</keyword>
<dbReference type="Pfam" id="PF17856">
    <property type="entry name" value="TIP49_C"/>
    <property type="match status" value="1"/>
</dbReference>
<reference evidence="15 16" key="3">
    <citation type="journal article" date="2016" name="Sci. Rep.">
        <title>Genome-wide diversity and gene expression profiling of Babesia microti isolates identify polymorphic genes that mediate host-pathogen interactions.</title>
        <authorList>
            <person name="Silva J.C."/>
            <person name="Cornillot E."/>
            <person name="McCracken C."/>
            <person name="Usmani-Brown S."/>
            <person name="Dwivedi A."/>
            <person name="Ifeonu O.O."/>
            <person name="Crabtree J."/>
            <person name="Gotia H.T."/>
            <person name="Virji A.Z."/>
            <person name="Reynes C."/>
            <person name="Colinge J."/>
            <person name="Kumar V."/>
            <person name="Lawres L."/>
            <person name="Pazzi J.E."/>
            <person name="Pablo J.V."/>
            <person name="Hung C."/>
            <person name="Brancato J."/>
            <person name="Kumari P."/>
            <person name="Orvis J."/>
            <person name="Tretina K."/>
            <person name="Chibucos M."/>
            <person name="Ott S."/>
            <person name="Sadzewicz L."/>
            <person name="Sengamalay N."/>
            <person name="Shetty A.C."/>
            <person name="Su Q."/>
            <person name="Tallon L."/>
            <person name="Fraser C.M."/>
            <person name="Frutos R."/>
            <person name="Molina D.M."/>
            <person name="Krause P.J."/>
            <person name="Ben Mamoun C."/>
        </authorList>
    </citation>
    <scope>NUCLEOTIDE SEQUENCE [LARGE SCALE GENOMIC DNA]</scope>
    <source>
        <strain evidence="15 16">RI</strain>
    </source>
</reference>
<evidence type="ECO:0000313" key="16">
    <source>
        <dbReference type="Proteomes" id="UP000002899"/>
    </source>
</evidence>
<evidence type="ECO:0000256" key="1">
    <source>
        <dbReference type="ARBA" id="ARBA00004123"/>
    </source>
</evidence>
<evidence type="ECO:0000256" key="8">
    <source>
        <dbReference type="ARBA" id="ARBA00023015"/>
    </source>
</evidence>
<accession>A0A1N6LWS1</accession>
<dbReference type="RefSeq" id="XP_021337418.1">
    <property type="nucleotide sequence ID" value="XM_021482722.1"/>
</dbReference>
<dbReference type="InterPro" id="IPR003593">
    <property type="entry name" value="AAA+_ATPase"/>
</dbReference>
<dbReference type="FunFam" id="3.40.50.300:FF:002221">
    <property type="entry name" value="RuvB-like 2"/>
    <property type="match status" value="2"/>
</dbReference>
<dbReference type="VEuPathDB" id="PiroplasmaDB:BMR1_01G01765"/>
<dbReference type="AlphaFoldDB" id="A0A1N6LWS1"/>
<dbReference type="SMART" id="SM00382">
    <property type="entry name" value="AAA"/>
    <property type="match status" value="1"/>
</dbReference>
<dbReference type="GO" id="GO:0005524">
    <property type="term" value="F:ATP binding"/>
    <property type="evidence" value="ECO:0007669"/>
    <property type="project" value="UniProtKB-KW"/>
</dbReference>
<dbReference type="GO" id="GO:0016887">
    <property type="term" value="F:ATP hydrolysis activity"/>
    <property type="evidence" value="ECO:0007669"/>
    <property type="project" value="RHEA"/>
</dbReference>
<keyword evidence="16" id="KW-1185">Reference proteome</keyword>
<comment type="similarity">
    <text evidence="2 12">Belongs to the RuvB family.</text>
</comment>
<dbReference type="GO" id="GO:0005634">
    <property type="term" value="C:nucleus"/>
    <property type="evidence" value="ECO:0007669"/>
    <property type="project" value="UniProtKB-SubCell"/>
</dbReference>
<gene>
    <name evidence="15" type="ORF">BMR1_01G01765</name>
</gene>
<keyword evidence="7 12" id="KW-0067">ATP-binding</keyword>
<evidence type="ECO:0000259" key="14">
    <source>
        <dbReference type="SMART" id="SM00382"/>
    </source>
</evidence>
<keyword evidence="11 12" id="KW-0539">Nucleus</keyword>
<evidence type="ECO:0000256" key="3">
    <source>
        <dbReference type="ARBA" id="ARBA00022741"/>
    </source>
</evidence>
<dbReference type="SUPFAM" id="SSF50249">
    <property type="entry name" value="Nucleic acid-binding proteins"/>
    <property type="match status" value="1"/>
</dbReference>